<dbReference type="GO" id="GO:0046872">
    <property type="term" value="F:metal ion binding"/>
    <property type="evidence" value="ECO:0007669"/>
    <property type="project" value="UniProtKB-KW"/>
</dbReference>
<dbReference type="InterPro" id="IPR005805">
    <property type="entry name" value="Rieske_Fe-S_prot_C"/>
</dbReference>
<evidence type="ECO:0000313" key="12">
    <source>
        <dbReference type="Proteomes" id="UP000063789"/>
    </source>
</evidence>
<organism evidence="11 12">
    <name type="scientific">Gordonia phthalatica</name>
    <dbReference type="NCBI Taxonomy" id="1136941"/>
    <lineage>
        <taxon>Bacteria</taxon>
        <taxon>Bacillati</taxon>
        <taxon>Actinomycetota</taxon>
        <taxon>Actinomycetes</taxon>
        <taxon>Mycobacteriales</taxon>
        <taxon>Gordoniaceae</taxon>
        <taxon>Gordonia</taxon>
    </lineage>
</organism>
<dbReference type="PRINTS" id="PR00162">
    <property type="entry name" value="RIESKE"/>
</dbReference>
<dbReference type="EMBL" id="CP011853">
    <property type="protein sequence ID" value="ALG85060.1"/>
    <property type="molecule type" value="Genomic_DNA"/>
</dbReference>
<evidence type="ECO:0000256" key="2">
    <source>
        <dbReference type="ARBA" id="ARBA00015816"/>
    </source>
</evidence>
<evidence type="ECO:0000259" key="10">
    <source>
        <dbReference type="PROSITE" id="PS51296"/>
    </source>
</evidence>
<dbReference type="InterPro" id="IPR036922">
    <property type="entry name" value="Rieske_2Fe-2S_sf"/>
</dbReference>
<dbReference type="GO" id="GO:0016020">
    <property type="term" value="C:membrane"/>
    <property type="evidence" value="ECO:0007669"/>
    <property type="project" value="InterPro"/>
</dbReference>
<dbReference type="AlphaFoldDB" id="A0A0N9NDC0"/>
<name>A0A0N9NDC0_9ACTN</name>
<evidence type="ECO:0000256" key="9">
    <source>
        <dbReference type="ARBA" id="ARBA00034078"/>
    </source>
</evidence>
<feature type="domain" description="Rieske" evidence="10">
    <location>
        <begin position="65"/>
        <end position="154"/>
    </location>
</feature>
<accession>A0A0N9NDC0</accession>
<protein>
    <recommendedName>
        <fullName evidence="2">Cytochrome bc1 complex Rieske iron-sulfur subunit</fullName>
    </recommendedName>
    <alternativeName>
        <fullName evidence="8">Cytochrome bc1 reductase complex subunit QcrA</fullName>
    </alternativeName>
</protein>
<dbReference type="InterPro" id="IPR014349">
    <property type="entry name" value="Rieske_Fe-S_prot"/>
</dbReference>
<evidence type="ECO:0000256" key="6">
    <source>
        <dbReference type="ARBA" id="ARBA00023014"/>
    </source>
</evidence>
<gene>
    <name evidence="11" type="ORF">ACH46_11930</name>
</gene>
<comment type="function">
    <text evidence="1">Iron-sulfur subunit of the cytochrome bc1 complex, an essential component of the respiratory electron transport chain required for ATP synthesis. The bc1 complex catalyzes the oxidation of menaquinol and the reduction of cytochrome c in the respiratory chain. The bc1 complex operates through a Q-cycle mechanism that couples electron transfer to generation of the proton gradient that drives ATP synthesis.</text>
</comment>
<sequence length="155" mass="15423">MTSRTPSPDSSPSKDAAASSLSRRRFVAGAGAVAGAAVLGTTLSACAGGGTPQATVSVPPNAPKGTLALTKDVPVGGGVITDGVVLTQLTEGTIEAFTAKCTHAGCTLSGISREAIICPCHGSRFHLDGTVEKGPAETPLEKVAIRVEGTNIIRA</sequence>
<evidence type="ECO:0000256" key="4">
    <source>
        <dbReference type="ARBA" id="ARBA00022723"/>
    </source>
</evidence>
<evidence type="ECO:0000256" key="8">
    <source>
        <dbReference type="ARBA" id="ARBA00029586"/>
    </source>
</evidence>
<comment type="cofactor">
    <cofactor evidence="9">
        <name>[2Fe-2S] cluster</name>
        <dbReference type="ChEBI" id="CHEBI:190135"/>
    </cofactor>
</comment>
<reference evidence="11 12" key="2">
    <citation type="journal article" date="2017" name="Int. J. Syst. Evol. Microbiol.">
        <title>Gordonia phthalatica sp. nov., a di-n-butyl phthalate-degrading bacterium isolated from activated sludge.</title>
        <authorList>
            <person name="Jin D."/>
            <person name="Kong X."/>
            <person name="Jia M."/>
            <person name="Yu X."/>
            <person name="Wang X."/>
            <person name="Zhuang X."/>
            <person name="Deng Y."/>
            <person name="Bai Z."/>
        </authorList>
    </citation>
    <scope>NUCLEOTIDE SEQUENCE [LARGE SCALE GENOMIC DNA]</scope>
    <source>
        <strain evidence="11 12">QH-11</strain>
    </source>
</reference>
<dbReference type="Gene3D" id="2.102.10.10">
    <property type="entry name" value="Rieske [2Fe-2S] iron-sulphur domain"/>
    <property type="match status" value="1"/>
</dbReference>
<dbReference type="Proteomes" id="UP000063789">
    <property type="component" value="Chromosome"/>
</dbReference>
<proteinExistence type="predicted"/>
<dbReference type="OrthoDB" id="25106at2"/>
<dbReference type="CDD" id="cd03467">
    <property type="entry name" value="Rieske"/>
    <property type="match status" value="1"/>
</dbReference>
<evidence type="ECO:0000256" key="7">
    <source>
        <dbReference type="ARBA" id="ARBA00023157"/>
    </source>
</evidence>
<keyword evidence="7" id="KW-1015">Disulfide bond</keyword>
<dbReference type="Pfam" id="PF00355">
    <property type="entry name" value="Rieske"/>
    <property type="match status" value="1"/>
</dbReference>
<dbReference type="STRING" id="1136941.ACH46_11930"/>
<keyword evidence="3" id="KW-0001">2Fe-2S</keyword>
<dbReference type="InterPro" id="IPR017941">
    <property type="entry name" value="Rieske_2Fe-2S"/>
</dbReference>
<evidence type="ECO:0000313" key="11">
    <source>
        <dbReference type="EMBL" id="ALG85060.1"/>
    </source>
</evidence>
<keyword evidence="5" id="KW-0408">Iron</keyword>
<evidence type="ECO:0000256" key="1">
    <source>
        <dbReference type="ARBA" id="ARBA00002494"/>
    </source>
</evidence>
<dbReference type="KEGG" id="goq:ACH46_11930"/>
<dbReference type="PROSITE" id="PS51318">
    <property type="entry name" value="TAT"/>
    <property type="match status" value="1"/>
</dbReference>
<keyword evidence="6" id="KW-0411">Iron-sulfur</keyword>
<dbReference type="InterPro" id="IPR006311">
    <property type="entry name" value="TAT_signal"/>
</dbReference>
<dbReference type="GO" id="GO:0004497">
    <property type="term" value="F:monooxygenase activity"/>
    <property type="evidence" value="ECO:0007669"/>
    <property type="project" value="UniProtKB-ARBA"/>
</dbReference>
<evidence type="ECO:0000256" key="3">
    <source>
        <dbReference type="ARBA" id="ARBA00022714"/>
    </source>
</evidence>
<dbReference type="PROSITE" id="PS51296">
    <property type="entry name" value="RIESKE"/>
    <property type="match status" value="1"/>
</dbReference>
<dbReference type="PANTHER" id="PTHR10134">
    <property type="entry name" value="CYTOCHROME B-C1 COMPLEX SUBUNIT RIESKE, MITOCHONDRIAL"/>
    <property type="match status" value="1"/>
</dbReference>
<dbReference type="GO" id="GO:0016705">
    <property type="term" value="F:oxidoreductase activity, acting on paired donors, with incorporation or reduction of molecular oxygen"/>
    <property type="evidence" value="ECO:0007669"/>
    <property type="project" value="UniProtKB-ARBA"/>
</dbReference>
<evidence type="ECO:0000256" key="5">
    <source>
        <dbReference type="ARBA" id="ARBA00023004"/>
    </source>
</evidence>
<dbReference type="PATRIC" id="fig|1136941.3.peg.2429"/>
<reference evidence="12" key="1">
    <citation type="submission" date="2015-06" db="EMBL/GenBank/DDBJ databases">
        <title>Complete genome sequence and metabolic analysis of phthalate degradation pathway in Gordonia sp. QH-11.</title>
        <authorList>
            <person name="Jin D."/>
            <person name="Kong X."/>
            <person name="Bai Z."/>
        </authorList>
    </citation>
    <scope>NUCLEOTIDE SEQUENCE [LARGE SCALE GENOMIC DNA]</scope>
    <source>
        <strain evidence="12">QH-11</strain>
    </source>
</reference>
<keyword evidence="12" id="KW-1185">Reference proteome</keyword>
<dbReference type="RefSeq" id="WP_062393093.1">
    <property type="nucleotide sequence ID" value="NZ_CP011853.1"/>
</dbReference>
<keyword evidence="4" id="KW-0479">Metal-binding</keyword>
<dbReference type="GO" id="GO:0051537">
    <property type="term" value="F:2 iron, 2 sulfur cluster binding"/>
    <property type="evidence" value="ECO:0007669"/>
    <property type="project" value="UniProtKB-KW"/>
</dbReference>
<dbReference type="SUPFAM" id="SSF50022">
    <property type="entry name" value="ISP domain"/>
    <property type="match status" value="1"/>
</dbReference>